<evidence type="ECO:0000256" key="5">
    <source>
        <dbReference type="ARBA" id="ARBA00022989"/>
    </source>
</evidence>
<dbReference type="InterPro" id="IPR011527">
    <property type="entry name" value="ABC1_TM_dom"/>
</dbReference>
<dbReference type="GO" id="GO:0005524">
    <property type="term" value="F:ATP binding"/>
    <property type="evidence" value="ECO:0007669"/>
    <property type="project" value="UniProtKB-KW"/>
</dbReference>
<feature type="transmembrane region" description="Helical" evidence="7">
    <location>
        <begin position="49"/>
        <end position="72"/>
    </location>
</feature>
<evidence type="ECO:0000256" key="7">
    <source>
        <dbReference type="SAM" id="Phobius"/>
    </source>
</evidence>
<feature type="domain" description="ABC transporter" evidence="8">
    <location>
        <begin position="329"/>
        <end position="556"/>
    </location>
</feature>
<dbReference type="Pfam" id="PF00664">
    <property type="entry name" value="ABC_membrane"/>
    <property type="match status" value="1"/>
</dbReference>
<dbReference type="RefSeq" id="WP_249352796.1">
    <property type="nucleotide sequence ID" value="NZ_CP128558.1"/>
</dbReference>
<keyword evidence="6 7" id="KW-0472">Membrane</keyword>
<dbReference type="GO" id="GO:0016887">
    <property type="term" value="F:ATP hydrolysis activity"/>
    <property type="evidence" value="ECO:0007669"/>
    <property type="project" value="InterPro"/>
</dbReference>
<evidence type="ECO:0000259" key="9">
    <source>
        <dbReference type="PROSITE" id="PS50929"/>
    </source>
</evidence>
<feature type="domain" description="ABC transmembrane type-1" evidence="9">
    <location>
        <begin position="12"/>
        <end position="295"/>
    </location>
</feature>
<evidence type="ECO:0000256" key="3">
    <source>
        <dbReference type="ARBA" id="ARBA00022741"/>
    </source>
</evidence>
<accession>A0A9X4D6L4</accession>
<dbReference type="PROSITE" id="PS50929">
    <property type="entry name" value="ABC_TM1F"/>
    <property type="match status" value="1"/>
</dbReference>
<reference evidence="10" key="1">
    <citation type="submission" date="2022-07" db="EMBL/GenBank/DDBJ databases">
        <title>Multi-strain Analysis of Pseudomonas putida Reveals Metabolic and Genetic Diversity.</title>
        <authorList>
            <person name="Monk J.M."/>
        </authorList>
    </citation>
    <scope>NUCLEOTIDE SEQUENCE</scope>
    <source>
        <strain evidence="10">17633</strain>
    </source>
</reference>
<dbReference type="PANTHER" id="PTHR24221">
    <property type="entry name" value="ATP-BINDING CASSETTE SUB-FAMILY B"/>
    <property type="match status" value="1"/>
</dbReference>
<dbReference type="GO" id="GO:0034040">
    <property type="term" value="F:ATPase-coupled lipid transmembrane transporter activity"/>
    <property type="evidence" value="ECO:0007669"/>
    <property type="project" value="TreeGrafter"/>
</dbReference>
<feature type="transmembrane region" description="Helical" evidence="7">
    <location>
        <begin position="120"/>
        <end position="138"/>
    </location>
</feature>
<keyword evidence="5 7" id="KW-1133">Transmembrane helix</keyword>
<dbReference type="Gene3D" id="3.40.50.300">
    <property type="entry name" value="P-loop containing nucleotide triphosphate hydrolases"/>
    <property type="match status" value="1"/>
</dbReference>
<dbReference type="InterPro" id="IPR027417">
    <property type="entry name" value="P-loop_NTPase"/>
</dbReference>
<evidence type="ECO:0000313" key="10">
    <source>
        <dbReference type="EMBL" id="MDD2111033.1"/>
    </source>
</evidence>
<proteinExistence type="predicted"/>
<feature type="transmembrane region" description="Helical" evidence="7">
    <location>
        <begin position="237"/>
        <end position="254"/>
    </location>
</feature>
<dbReference type="SUPFAM" id="SSF52540">
    <property type="entry name" value="P-loop containing nucleoside triphosphate hydrolases"/>
    <property type="match status" value="1"/>
</dbReference>
<feature type="transmembrane region" description="Helical" evidence="7">
    <location>
        <begin position="144"/>
        <end position="164"/>
    </location>
</feature>
<keyword evidence="2 7" id="KW-0812">Transmembrane</keyword>
<evidence type="ECO:0000256" key="2">
    <source>
        <dbReference type="ARBA" id="ARBA00022692"/>
    </source>
</evidence>
<keyword evidence="4 10" id="KW-0067">ATP-binding</keyword>
<dbReference type="GO" id="GO:0140359">
    <property type="term" value="F:ABC-type transporter activity"/>
    <property type="evidence" value="ECO:0007669"/>
    <property type="project" value="InterPro"/>
</dbReference>
<name>A0A9X4D6L4_9PSED</name>
<comment type="subcellular location">
    <subcellularLocation>
        <location evidence="1">Cell membrane</location>
        <topology evidence="1">Multi-pass membrane protein</topology>
    </subcellularLocation>
</comment>
<comment type="caution">
    <text evidence="10">The sequence shown here is derived from an EMBL/GenBank/DDBJ whole genome shotgun (WGS) entry which is preliminary data.</text>
</comment>
<dbReference type="Gene3D" id="1.20.1560.10">
    <property type="entry name" value="ABC transporter type 1, transmembrane domain"/>
    <property type="match status" value="1"/>
</dbReference>
<dbReference type="AlphaFoldDB" id="A0A9X4D6L4"/>
<feature type="transmembrane region" description="Helical" evidence="7">
    <location>
        <begin position="269"/>
        <end position="293"/>
    </location>
</feature>
<dbReference type="SUPFAM" id="SSF90123">
    <property type="entry name" value="ABC transporter transmembrane region"/>
    <property type="match status" value="1"/>
</dbReference>
<sequence length="559" mass="61572">MQSHMHIYPGIFAALSATLVLKIATVVPALILADIIDNLSTSASPPQLLLGAFICLVALQASLTPLQAWCLARLCQERVKQLSIRWCRALLDKRFEAYGQLHGGTLVKVLDRGITAQERWLGFLIGSAWPVLAEAVVLVTLFAYLGATSVLIGLVPLSLAYLWANDRLVRWRRPQIEAVNSREDELAEQWVDTFASASTVKLEKAEDAAMIPVNQTLSGYADSAVGVAYSGGWLQGLRTLFIGLGSGGLLLWGIHDQSQATPHLSLGELVALFTLVSGLLAGVAQLAEAWRVLDQFRLDKRKLEHWLQLPVFGPTLSIETEPQNENAGLRITPCQLSARNALQLQIDEPLVLRAGERVALVGPSGCGKSTLLHALAGTVFQLRRHVHLHGRCLAALDACEQFSRLRLCPQDTHFLPGPLPRAVLFEHAHDRAQIERWLERLGLSKDWYELDLDARAESISGGEARRLTLLRLLNQPGEFNFFDEPTAGLDAGSAARTWDLLFETFRGRGLICVTHDQNALSRFDRVITMSEGRIVSQVKAKIAHNAELAGDPHTLRERL</sequence>
<dbReference type="PANTHER" id="PTHR24221:SF654">
    <property type="entry name" value="ATP-BINDING CASSETTE SUB-FAMILY B MEMBER 6"/>
    <property type="match status" value="1"/>
</dbReference>
<dbReference type="InterPro" id="IPR003439">
    <property type="entry name" value="ABC_transporter-like_ATP-bd"/>
</dbReference>
<evidence type="ECO:0000313" key="11">
    <source>
        <dbReference type="Proteomes" id="UP001150728"/>
    </source>
</evidence>
<evidence type="ECO:0000256" key="1">
    <source>
        <dbReference type="ARBA" id="ARBA00004651"/>
    </source>
</evidence>
<dbReference type="PROSITE" id="PS50893">
    <property type="entry name" value="ABC_TRANSPORTER_2"/>
    <property type="match status" value="1"/>
</dbReference>
<evidence type="ECO:0000259" key="8">
    <source>
        <dbReference type="PROSITE" id="PS50893"/>
    </source>
</evidence>
<dbReference type="InterPro" id="IPR017871">
    <property type="entry name" value="ABC_transporter-like_CS"/>
</dbReference>
<dbReference type="InterPro" id="IPR003593">
    <property type="entry name" value="AAA+_ATPase"/>
</dbReference>
<protein>
    <submittedName>
        <fullName evidence="10">ATP-binding cassette domain-containing protein</fullName>
    </submittedName>
</protein>
<dbReference type="PROSITE" id="PS00211">
    <property type="entry name" value="ABC_TRANSPORTER_1"/>
    <property type="match status" value="1"/>
</dbReference>
<dbReference type="InterPro" id="IPR036640">
    <property type="entry name" value="ABC1_TM_sf"/>
</dbReference>
<evidence type="ECO:0000256" key="6">
    <source>
        <dbReference type="ARBA" id="ARBA00023136"/>
    </source>
</evidence>
<organism evidence="10 11">
    <name type="scientific">Pseudomonas asiatica</name>
    <dbReference type="NCBI Taxonomy" id="2219225"/>
    <lineage>
        <taxon>Bacteria</taxon>
        <taxon>Pseudomonadati</taxon>
        <taxon>Pseudomonadota</taxon>
        <taxon>Gammaproteobacteria</taxon>
        <taxon>Pseudomonadales</taxon>
        <taxon>Pseudomonadaceae</taxon>
        <taxon>Pseudomonas</taxon>
    </lineage>
</organism>
<gene>
    <name evidence="10" type="ORF">NP554_04355</name>
</gene>
<dbReference type="InterPro" id="IPR039421">
    <property type="entry name" value="Type_1_exporter"/>
</dbReference>
<dbReference type="SMART" id="SM00382">
    <property type="entry name" value="AAA"/>
    <property type="match status" value="1"/>
</dbReference>
<evidence type="ECO:0000256" key="4">
    <source>
        <dbReference type="ARBA" id="ARBA00022840"/>
    </source>
</evidence>
<dbReference type="GO" id="GO:0005886">
    <property type="term" value="C:plasma membrane"/>
    <property type="evidence" value="ECO:0007669"/>
    <property type="project" value="UniProtKB-SubCell"/>
</dbReference>
<keyword evidence="3" id="KW-0547">Nucleotide-binding</keyword>
<dbReference type="Proteomes" id="UP001150728">
    <property type="component" value="Unassembled WGS sequence"/>
</dbReference>
<dbReference type="Pfam" id="PF00005">
    <property type="entry name" value="ABC_tran"/>
    <property type="match status" value="1"/>
</dbReference>
<dbReference type="EMBL" id="JANIAM010000002">
    <property type="protein sequence ID" value="MDD2111033.1"/>
    <property type="molecule type" value="Genomic_DNA"/>
</dbReference>